<sequence length="412" mass="46498">MKEKVDSPVGVLEDYFKSSASESETSSSKEPIEDSDGQDKSKKGSRWRGFLQLFRTKSNKPISTLHPLSVLKMSKRLSSSMREVIMPNYRLDADSNHRSSPWRIFTQHEIQNATNNFSQENLIGKGGYAEVYKGTLSNGLLVAIKRLTRGTPDEIIGDFLSELGIMAHVNHPNTAKLVGYGVEGGMYLVLELSEKGSLASVLYGLKEKLPWCVRHKIALGTAKGILYLHEGCQRRIIHRDIKAANILLTEEYEPQICDFGLAKWLPEDWTHHTISKFEGTFGYLAPEYLLHGIVDEKTDVFAFGVVLLELVTGRRALDFSQQSLVLWAKPLLKKNDINELIDPSLDNDFDSRQMNLVLLSASLCIQQSSIRRPSMKQVLELLNGNLSSFKCTKKTRLPFFRSVFQEELLDSE</sequence>
<gene>
    <name evidence="1" type="ORF">L6164_010144</name>
</gene>
<protein>
    <submittedName>
        <fullName evidence="1">Uncharacterized protein</fullName>
    </submittedName>
</protein>
<organism evidence="1 2">
    <name type="scientific">Bauhinia variegata</name>
    <name type="common">Purple orchid tree</name>
    <name type="synonym">Phanera variegata</name>
    <dbReference type="NCBI Taxonomy" id="167791"/>
    <lineage>
        <taxon>Eukaryota</taxon>
        <taxon>Viridiplantae</taxon>
        <taxon>Streptophyta</taxon>
        <taxon>Embryophyta</taxon>
        <taxon>Tracheophyta</taxon>
        <taxon>Spermatophyta</taxon>
        <taxon>Magnoliopsida</taxon>
        <taxon>eudicotyledons</taxon>
        <taxon>Gunneridae</taxon>
        <taxon>Pentapetalae</taxon>
        <taxon>rosids</taxon>
        <taxon>fabids</taxon>
        <taxon>Fabales</taxon>
        <taxon>Fabaceae</taxon>
        <taxon>Cercidoideae</taxon>
        <taxon>Cercideae</taxon>
        <taxon>Bauhiniinae</taxon>
        <taxon>Bauhinia</taxon>
    </lineage>
</organism>
<evidence type="ECO:0000313" key="1">
    <source>
        <dbReference type="EMBL" id="KAI4349569.1"/>
    </source>
</evidence>
<reference evidence="1 2" key="1">
    <citation type="journal article" date="2022" name="DNA Res.">
        <title>Chromosomal-level genome assembly of the orchid tree Bauhinia variegata (Leguminosae; Cercidoideae) supports the allotetraploid origin hypothesis of Bauhinia.</title>
        <authorList>
            <person name="Zhong Y."/>
            <person name="Chen Y."/>
            <person name="Zheng D."/>
            <person name="Pang J."/>
            <person name="Liu Y."/>
            <person name="Luo S."/>
            <person name="Meng S."/>
            <person name="Qian L."/>
            <person name="Wei D."/>
            <person name="Dai S."/>
            <person name="Zhou R."/>
        </authorList>
    </citation>
    <scope>NUCLEOTIDE SEQUENCE [LARGE SCALE GENOMIC DNA]</scope>
    <source>
        <strain evidence="1">BV-YZ2020</strain>
    </source>
</reference>
<accession>A0ACB9PNM6</accession>
<dbReference type="Proteomes" id="UP000828941">
    <property type="component" value="Chromosome 4"/>
</dbReference>
<name>A0ACB9PNM6_BAUVA</name>
<keyword evidence="2" id="KW-1185">Reference proteome</keyword>
<evidence type="ECO:0000313" key="2">
    <source>
        <dbReference type="Proteomes" id="UP000828941"/>
    </source>
</evidence>
<dbReference type="EMBL" id="CM039429">
    <property type="protein sequence ID" value="KAI4349569.1"/>
    <property type="molecule type" value="Genomic_DNA"/>
</dbReference>
<proteinExistence type="predicted"/>
<comment type="caution">
    <text evidence="1">The sequence shown here is derived from an EMBL/GenBank/DDBJ whole genome shotgun (WGS) entry which is preliminary data.</text>
</comment>